<dbReference type="Proteomes" id="UP000091897">
    <property type="component" value="Chromosome"/>
</dbReference>
<name>A0A193FF55_9BORD</name>
<dbReference type="Pfam" id="PF06299">
    <property type="entry name" value="DUF1045"/>
    <property type="match status" value="1"/>
</dbReference>
<proteinExistence type="predicted"/>
<evidence type="ECO:0000313" key="4">
    <source>
        <dbReference type="Proteomes" id="UP000092213"/>
    </source>
</evidence>
<dbReference type="RefSeq" id="WP_066345085.1">
    <property type="nucleotide sequence ID" value="NZ_CBCSFJ010000008.1"/>
</dbReference>
<keyword evidence="3" id="KW-1185">Reference proteome</keyword>
<organism evidence="2 4">
    <name type="scientific">Bordetella bronchialis</name>
    <dbReference type="NCBI Taxonomy" id="463025"/>
    <lineage>
        <taxon>Bacteria</taxon>
        <taxon>Pseudomonadati</taxon>
        <taxon>Pseudomonadota</taxon>
        <taxon>Betaproteobacteria</taxon>
        <taxon>Burkholderiales</taxon>
        <taxon>Alcaligenaceae</taxon>
        <taxon>Bordetella</taxon>
    </lineage>
</organism>
<evidence type="ECO:0000313" key="2">
    <source>
        <dbReference type="EMBL" id="ANN70769.1"/>
    </source>
</evidence>
<reference evidence="3 4" key="1">
    <citation type="submission" date="2016-06" db="EMBL/GenBank/DDBJ databases">
        <title>Complete genome sequences of Bordetella bronchialis and Bordetella flabilis.</title>
        <authorList>
            <person name="LiPuma J.J."/>
            <person name="Spilker T."/>
        </authorList>
    </citation>
    <scope>NUCLEOTIDE SEQUENCE [LARGE SCALE GENOMIC DNA]</scope>
    <source>
        <strain evidence="2 4">AU17976</strain>
        <strain evidence="1 3">AU3182</strain>
    </source>
</reference>
<dbReference type="EMBL" id="CP016170">
    <property type="protein sequence ID" value="ANN65739.1"/>
    <property type="molecule type" value="Genomic_DNA"/>
</dbReference>
<accession>A0A193FF55</accession>
<dbReference type="InterPro" id="IPR009389">
    <property type="entry name" value="DUF1045"/>
</dbReference>
<dbReference type="OrthoDB" id="5801437at2"/>
<evidence type="ECO:0000313" key="3">
    <source>
        <dbReference type="Proteomes" id="UP000091897"/>
    </source>
</evidence>
<gene>
    <name evidence="1" type="ORF">BAU06_05015</name>
    <name evidence="2" type="ORF">BAU08_04985</name>
</gene>
<dbReference type="STRING" id="463025.BAU08_04985"/>
<protein>
    <recommendedName>
        <fullName evidence="5">Phosphonate metabolism protein</fullName>
    </recommendedName>
</protein>
<dbReference type="EMBL" id="CP016171">
    <property type="protein sequence ID" value="ANN70769.1"/>
    <property type="molecule type" value="Genomic_DNA"/>
</dbReference>
<dbReference type="AlphaFoldDB" id="A0A193FF55"/>
<sequence>MPRAYRYAVYLAPVGAWREFGRAWLGRDEETGQRLPRSRQDDPRLDAWTEAPRHYGLHATLKPPFRLRRGTTARGLDETMRALARMQAPFSIGLELRALRGFLAWCLPDDAGTHARVRALADRMVRDVDAYREPPSPAEIARRRPDQLSLPQQRMLAEWGYPYVFDTYTFHVTLTGQLGGTELDHAQDLVRARAGRALDGAMPVEAVSVYVQPRQDDPFIVARHYGFDGRVRDAAGSSYLDDDAP</sequence>
<dbReference type="KEGG" id="bbro:BAU06_05015"/>
<evidence type="ECO:0000313" key="1">
    <source>
        <dbReference type="EMBL" id="ANN65739.1"/>
    </source>
</evidence>
<dbReference type="Proteomes" id="UP000092213">
    <property type="component" value="Chromosome"/>
</dbReference>
<evidence type="ECO:0008006" key="5">
    <source>
        <dbReference type="Google" id="ProtNLM"/>
    </source>
</evidence>